<proteinExistence type="predicted"/>
<evidence type="ECO:0000313" key="2">
    <source>
        <dbReference type="EMBL" id="KAF9660762.1"/>
    </source>
</evidence>
<evidence type="ECO:0008006" key="4">
    <source>
        <dbReference type="Google" id="ProtNLM"/>
    </source>
</evidence>
<keyword evidence="3" id="KW-1185">Reference proteome</keyword>
<evidence type="ECO:0000256" key="1">
    <source>
        <dbReference type="SAM" id="MobiDB-lite"/>
    </source>
</evidence>
<dbReference type="AlphaFoldDB" id="A0A835J074"/>
<dbReference type="Pfam" id="PF00574">
    <property type="entry name" value="CLP_protease"/>
    <property type="match status" value="1"/>
</dbReference>
<accession>A0A835J074</accession>
<reference evidence="2 3" key="1">
    <citation type="submission" date="2020-10" db="EMBL/GenBank/DDBJ databases">
        <title>Plant Genome Project.</title>
        <authorList>
            <person name="Zhang R.-G."/>
        </authorList>
    </citation>
    <scope>NUCLEOTIDE SEQUENCE [LARGE SCALE GENOMIC DNA]</scope>
    <source>
        <strain evidence="2">FAFU-HL-1</strain>
        <tissue evidence="2">Leaf</tissue>
    </source>
</reference>
<protein>
    <recommendedName>
        <fullName evidence="4">ATP-dependent Clp protease proteolytic subunit</fullName>
    </recommendedName>
</protein>
<dbReference type="EMBL" id="JADGMS010000020">
    <property type="protein sequence ID" value="KAF9660762.1"/>
    <property type="molecule type" value="Genomic_DNA"/>
</dbReference>
<sequence>MGTNLTKLGLMEQDLDLNKEFESGRAGKNQCDSEVRIEDLRETAHESRESSVGLEDPTAFRPRGSMPGIRGDILDPFPWIICPGSGRTTETARNPHKGLCTKNRQTLMLWVVSEDMERDVFMSAAEAQVHGIVDLVAVA</sequence>
<gene>
    <name evidence="2" type="ORF">SADUNF_SadunfMtG0007700</name>
</gene>
<comment type="caution">
    <text evidence="2">The sequence shown here is derived from an EMBL/GenBank/DDBJ whole genome shotgun (WGS) entry which is preliminary data.</text>
</comment>
<geneLocation type="mitochondrion" evidence="2"/>
<feature type="region of interest" description="Disordered" evidence="1">
    <location>
        <begin position="42"/>
        <end position="71"/>
    </location>
</feature>
<dbReference type="Proteomes" id="UP000657918">
    <property type="component" value="Unassembled WGS sequence"/>
</dbReference>
<dbReference type="InterPro" id="IPR023562">
    <property type="entry name" value="ClpP/TepA"/>
</dbReference>
<keyword evidence="2" id="KW-0496">Mitochondrion</keyword>
<evidence type="ECO:0000313" key="3">
    <source>
        <dbReference type="Proteomes" id="UP000657918"/>
    </source>
</evidence>
<name>A0A835J074_9ROSI</name>
<organism evidence="2 3">
    <name type="scientific">Salix dunnii</name>
    <dbReference type="NCBI Taxonomy" id="1413687"/>
    <lineage>
        <taxon>Eukaryota</taxon>
        <taxon>Viridiplantae</taxon>
        <taxon>Streptophyta</taxon>
        <taxon>Embryophyta</taxon>
        <taxon>Tracheophyta</taxon>
        <taxon>Spermatophyta</taxon>
        <taxon>Magnoliopsida</taxon>
        <taxon>eudicotyledons</taxon>
        <taxon>Gunneridae</taxon>
        <taxon>Pentapetalae</taxon>
        <taxon>rosids</taxon>
        <taxon>fabids</taxon>
        <taxon>Malpighiales</taxon>
        <taxon>Salicaceae</taxon>
        <taxon>Saliceae</taxon>
        <taxon>Salix</taxon>
    </lineage>
</organism>